<feature type="transmembrane region" description="Helical" evidence="8">
    <location>
        <begin position="86"/>
        <end position="107"/>
    </location>
</feature>
<sequence>MKYILKNKDYHIFIVLILSSIIYFIGNTWLSITDPVESNYALTAKEMIINHNYLSPQIFGHYWYDKPIFYYWELILGFKLFGISNFGARFFSSLLALCNIFLIYRFVKSQTSHIIAILSAIIVSISAEYWIIAKAVITDMTLGLCFNATLMGFYMGYTRHKEHAPHYKIYYLSAYIASAIAVLTKGPIGFLLPGLIILVYLIIRKDLRELLSLQLIPGLFILLTLGGSWYYYMYVTHGNDFINVFLGVHNWLRATVSEHPRYNVWYYYIPITIISLFPWSIILPKLIYTNRKNWFHNVPFHTFLAVWASVVILFFSCMATKYSTYTFPALTPLAILMATMCYERISFICKTALVMSITYIVLTFTIAIPQMDIASSPNISHYISQSINHDALIVQGSGRYRVSSTYYSDHKVYKLIGADEVAPDPNTISWNAKEVMPFISVNNLPKDKDIYLLIYGDDSFPSTLNQNHWKKIYSTAEGSIYQLHRIQKN</sequence>
<feature type="transmembrane region" description="Helical" evidence="8">
    <location>
        <begin position="12"/>
        <end position="32"/>
    </location>
</feature>
<feature type="transmembrane region" description="Helical" evidence="8">
    <location>
        <begin position="347"/>
        <end position="368"/>
    </location>
</feature>
<feature type="transmembrane region" description="Helical" evidence="8">
    <location>
        <begin position="114"/>
        <end position="132"/>
    </location>
</feature>
<keyword evidence="5 8" id="KW-0812">Transmembrane</keyword>
<name>A0A133S4Y3_9FIRM</name>
<dbReference type="GO" id="GO:0010041">
    <property type="term" value="P:response to iron(III) ion"/>
    <property type="evidence" value="ECO:0007669"/>
    <property type="project" value="TreeGrafter"/>
</dbReference>
<keyword evidence="6 8" id="KW-1133">Transmembrane helix</keyword>
<comment type="caution">
    <text evidence="10">The sequence shown here is derived from an EMBL/GenBank/DDBJ whole genome shotgun (WGS) entry which is preliminary data.</text>
</comment>
<evidence type="ECO:0000256" key="2">
    <source>
        <dbReference type="ARBA" id="ARBA00022475"/>
    </source>
</evidence>
<dbReference type="GO" id="GO:0005886">
    <property type="term" value="C:plasma membrane"/>
    <property type="evidence" value="ECO:0007669"/>
    <property type="project" value="UniProtKB-SubCell"/>
</dbReference>
<proteinExistence type="predicted"/>
<comment type="subcellular location">
    <subcellularLocation>
        <location evidence="1">Cell membrane</location>
        <topology evidence="1">Multi-pass membrane protein</topology>
    </subcellularLocation>
</comment>
<evidence type="ECO:0000256" key="8">
    <source>
        <dbReference type="SAM" id="Phobius"/>
    </source>
</evidence>
<dbReference type="Proteomes" id="UP000070226">
    <property type="component" value="Unassembled WGS sequence"/>
</dbReference>
<accession>A0A133S4Y3</accession>
<gene>
    <name evidence="10" type="ORF">HMPREF3233_00966</name>
</gene>
<evidence type="ECO:0000259" key="9">
    <source>
        <dbReference type="Pfam" id="PF13231"/>
    </source>
</evidence>
<keyword evidence="2" id="KW-1003">Cell membrane</keyword>
<keyword evidence="4 10" id="KW-0808">Transferase</keyword>
<keyword evidence="7 8" id="KW-0472">Membrane</keyword>
<organism evidence="10">
    <name type="scientific">Veillonella atypica</name>
    <dbReference type="NCBI Taxonomy" id="39777"/>
    <lineage>
        <taxon>Bacteria</taxon>
        <taxon>Bacillati</taxon>
        <taxon>Bacillota</taxon>
        <taxon>Negativicutes</taxon>
        <taxon>Veillonellales</taxon>
        <taxon>Veillonellaceae</taxon>
        <taxon>Veillonella</taxon>
    </lineage>
</organism>
<dbReference type="AlphaFoldDB" id="A0A133S4Y3"/>
<dbReference type="EMBL" id="LRQT01000024">
    <property type="protein sequence ID" value="KXA64484.1"/>
    <property type="molecule type" value="Genomic_DNA"/>
</dbReference>
<feature type="domain" description="Glycosyltransferase RgtA/B/C/D-like" evidence="9">
    <location>
        <begin position="65"/>
        <end position="215"/>
    </location>
</feature>
<evidence type="ECO:0000256" key="6">
    <source>
        <dbReference type="ARBA" id="ARBA00022989"/>
    </source>
</evidence>
<dbReference type="Pfam" id="PF13231">
    <property type="entry name" value="PMT_2"/>
    <property type="match status" value="1"/>
</dbReference>
<reference evidence="10 11" key="1">
    <citation type="submission" date="2016-01" db="EMBL/GenBank/DDBJ databases">
        <authorList>
            <person name="Oliw E.H."/>
        </authorList>
    </citation>
    <scope>NUCLEOTIDE SEQUENCE [LARGE SCALE GENOMIC DNA]</scope>
    <source>
        <strain evidence="10 11">CMW7756B</strain>
    </source>
</reference>
<dbReference type="RefSeq" id="WP_060807519.1">
    <property type="nucleotide sequence ID" value="NZ_KQ958071.1"/>
</dbReference>
<dbReference type="GO" id="GO:0000030">
    <property type="term" value="F:mannosyltransferase activity"/>
    <property type="evidence" value="ECO:0007669"/>
    <property type="project" value="InterPro"/>
</dbReference>
<protein>
    <submittedName>
        <fullName evidence="10">Dolichyl-phosphate-mannose-protein mannosyltransferase</fullName>
    </submittedName>
</protein>
<evidence type="ECO:0000313" key="10">
    <source>
        <dbReference type="EMBL" id="KXA64484.1"/>
    </source>
</evidence>
<feature type="transmembrane region" description="Helical" evidence="8">
    <location>
        <begin position="175"/>
        <end position="203"/>
    </location>
</feature>
<feature type="transmembrane region" description="Helical" evidence="8">
    <location>
        <begin position="210"/>
        <end position="232"/>
    </location>
</feature>
<dbReference type="PANTHER" id="PTHR33908">
    <property type="entry name" value="MANNOSYLTRANSFERASE YKCB-RELATED"/>
    <property type="match status" value="1"/>
</dbReference>
<feature type="transmembrane region" description="Helical" evidence="8">
    <location>
        <begin position="298"/>
        <end position="316"/>
    </location>
</feature>
<dbReference type="GO" id="GO:0009103">
    <property type="term" value="P:lipopolysaccharide biosynthetic process"/>
    <property type="evidence" value="ECO:0007669"/>
    <property type="project" value="UniProtKB-ARBA"/>
</dbReference>
<evidence type="ECO:0000256" key="1">
    <source>
        <dbReference type="ARBA" id="ARBA00004651"/>
    </source>
</evidence>
<dbReference type="PANTHER" id="PTHR33908:SF3">
    <property type="entry name" value="UNDECAPRENYL PHOSPHATE-ALPHA-4-AMINO-4-DEOXY-L-ARABINOSE ARABINOSYL TRANSFERASE"/>
    <property type="match status" value="1"/>
</dbReference>
<feature type="transmembrane region" description="Helical" evidence="8">
    <location>
        <begin position="265"/>
        <end position="286"/>
    </location>
</feature>
<evidence type="ECO:0000256" key="7">
    <source>
        <dbReference type="ARBA" id="ARBA00023136"/>
    </source>
</evidence>
<dbReference type="InterPro" id="IPR038731">
    <property type="entry name" value="RgtA/B/C-like"/>
</dbReference>
<dbReference type="InterPro" id="IPR050297">
    <property type="entry name" value="LipidA_mod_glycosyltrf_83"/>
</dbReference>
<dbReference type="PATRIC" id="fig|39777.7.peg.939"/>
<evidence type="ECO:0000256" key="4">
    <source>
        <dbReference type="ARBA" id="ARBA00022679"/>
    </source>
</evidence>
<evidence type="ECO:0000256" key="5">
    <source>
        <dbReference type="ARBA" id="ARBA00022692"/>
    </source>
</evidence>
<evidence type="ECO:0000313" key="11">
    <source>
        <dbReference type="Proteomes" id="UP000070226"/>
    </source>
</evidence>
<keyword evidence="3 10" id="KW-0328">Glycosyltransferase</keyword>
<evidence type="ECO:0000256" key="3">
    <source>
        <dbReference type="ARBA" id="ARBA00022676"/>
    </source>
</evidence>
<dbReference type="GO" id="GO:0016763">
    <property type="term" value="F:pentosyltransferase activity"/>
    <property type="evidence" value="ECO:0007669"/>
    <property type="project" value="TreeGrafter"/>
</dbReference>
<dbReference type="GO" id="GO:0006493">
    <property type="term" value="P:protein O-linked glycosylation"/>
    <property type="evidence" value="ECO:0007669"/>
    <property type="project" value="InterPro"/>
</dbReference>